<dbReference type="Gramene" id="TraesROB_scaffold_008343_01G000200.1">
    <property type="protein sequence ID" value="TraesROB_scaffold_008343_01G000200.1"/>
    <property type="gene ID" value="TraesROB_scaffold_008343_01G000200"/>
</dbReference>
<keyword evidence="2" id="KW-0812">Transmembrane</keyword>
<evidence type="ECO:0000313" key="4">
    <source>
        <dbReference type="Proteomes" id="UP000019116"/>
    </source>
</evidence>
<dbReference type="Gramene" id="TraesCS5B02G461700.1">
    <property type="protein sequence ID" value="TraesCS5B02G461700.1"/>
    <property type="gene ID" value="TraesCS5B02G461700"/>
</dbReference>
<evidence type="ECO:0000256" key="1">
    <source>
        <dbReference type="SAM" id="Coils"/>
    </source>
</evidence>
<keyword evidence="2" id="KW-1133">Transmembrane helix</keyword>
<keyword evidence="1" id="KW-0175">Coiled coil</keyword>
<feature type="transmembrane region" description="Helical" evidence="2">
    <location>
        <begin position="93"/>
        <end position="115"/>
    </location>
</feature>
<accession>A0A3B6LVQ7</accession>
<feature type="coiled-coil region" evidence="1">
    <location>
        <begin position="34"/>
        <end position="68"/>
    </location>
</feature>
<keyword evidence="2" id="KW-0472">Membrane</keyword>
<dbReference type="Proteomes" id="UP000019116">
    <property type="component" value="Chromosome 5B"/>
</dbReference>
<proteinExistence type="predicted"/>
<reference evidence="3" key="2">
    <citation type="submission" date="2018-10" db="UniProtKB">
        <authorList>
            <consortium name="EnsemblPlants"/>
        </authorList>
    </citation>
    <scope>IDENTIFICATION</scope>
</reference>
<sequence length="119" mass="13651">MLLISVSVGPRLVYDSDVEVCEPGIPTDPIVQRLNLVLNEKKYLKEKLKRIEEEKMELELRLADVVDDHKIKMEKMPLKIRKIGKYAIDSEAWYHYAVGSIVTLVATLIAFVIAFKCFS</sequence>
<dbReference type="SMR" id="A0A3B6LVQ7"/>
<reference evidence="3" key="1">
    <citation type="submission" date="2018-08" db="EMBL/GenBank/DDBJ databases">
        <authorList>
            <person name="Rossello M."/>
        </authorList>
    </citation>
    <scope>NUCLEOTIDE SEQUENCE [LARGE SCALE GENOMIC DNA]</scope>
    <source>
        <strain evidence="3">cv. Chinese Spring</strain>
    </source>
</reference>
<name>A0A3B6LVQ7_WHEAT</name>
<dbReference type="AlphaFoldDB" id="A0A3B6LVQ7"/>
<dbReference type="EnsemblPlants" id="TraesCS5B02G461700.1">
    <property type="protein sequence ID" value="TraesCS5B02G461700.1"/>
    <property type="gene ID" value="TraesCS5B02G461700"/>
</dbReference>
<dbReference type="Gramene" id="TraesCS5B03G1133400.1">
    <property type="protein sequence ID" value="TraesCS5B03G1133400.1.CDS"/>
    <property type="gene ID" value="TraesCS5B03G1133400"/>
</dbReference>
<evidence type="ECO:0000256" key="2">
    <source>
        <dbReference type="SAM" id="Phobius"/>
    </source>
</evidence>
<keyword evidence="4" id="KW-1185">Reference proteome</keyword>
<organism evidence="3">
    <name type="scientific">Triticum aestivum</name>
    <name type="common">Wheat</name>
    <dbReference type="NCBI Taxonomy" id="4565"/>
    <lineage>
        <taxon>Eukaryota</taxon>
        <taxon>Viridiplantae</taxon>
        <taxon>Streptophyta</taxon>
        <taxon>Embryophyta</taxon>
        <taxon>Tracheophyta</taxon>
        <taxon>Spermatophyta</taxon>
        <taxon>Magnoliopsida</taxon>
        <taxon>Liliopsida</taxon>
        <taxon>Poales</taxon>
        <taxon>Poaceae</taxon>
        <taxon>BOP clade</taxon>
        <taxon>Pooideae</taxon>
        <taxon>Triticodae</taxon>
        <taxon>Triticeae</taxon>
        <taxon>Triticinae</taxon>
        <taxon>Triticum</taxon>
    </lineage>
</organism>
<protein>
    <submittedName>
        <fullName evidence="3">Uncharacterized protein</fullName>
    </submittedName>
</protein>
<dbReference type="Gramene" id="TraesCAD_scaffold_015710_01G000200.1">
    <property type="protein sequence ID" value="TraesCAD_scaffold_015710_01G000200.1"/>
    <property type="gene ID" value="TraesCAD_scaffold_015710_01G000200"/>
</dbReference>
<evidence type="ECO:0000313" key="3">
    <source>
        <dbReference type="EnsemblPlants" id="TraesCS5B02G461700.1"/>
    </source>
</evidence>
<dbReference type="Gramene" id="TraesCLE_scaffold_072872_01G000100.1">
    <property type="protein sequence ID" value="TraesCLE_scaffold_072872_01G000100.1"/>
    <property type="gene ID" value="TraesCLE_scaffold_072872_01G000100"/>
</dbReference>